<evidence type="ECO:0000313" key="8">
    <source>
        <dbReference type="Proteomes" id="UP001143486"/>
    </source>
</evidence>
<comment type="pathway">
    <text evidence="1">Pyrimidine metabolism; UMP biosynthesis via salvage pathway; UMP from uridine: step 1/1.</text>
</comment>
<dbReference type="NCBIfam" id="NF004018">
    <property type="entry name" value="PRK05480.1"/>
    <property type="match status" value="1"/>
</dbReference>
<comment type="caution">
    <text evidence="7">The sequence shown here is derived from an EMBL/GenBank/DDBJ whole genome shotgun (WGS) entry which is preliminary data.</text>
</comment>
<proteinExistence type="predicted"/>
<dbReference type="RefSeq" id="WP_271187441.1">
    <property type="nucleotide sequence ID" value="NZ_BSFE01000008.1"/>
</dbReference>
<keyword evidence="4" id="KW-0547">Nucleotide-binding</keyword>
<dbReference type="Gene3D" id="3.40.50.300">
    <property type="entry name" value="P-loop containing nucleotide triphosphate hydrolases"/>
    <property type="match status" value="1"/>
</dbReference>
<dbReference type="InterPro" id="IPR027417">
    <property type="entry name" value="P-loop_NTPase"/>
</dbReference>
<dbReference type="AlphaFoldDB" id="A0A9W6MPL5"/>
<accession>A0A9W6MPL5</accession>
<dbReference type="GO" id="GO:0005524">
    <property type="term" value="F:ATP binding"/>
    <property type="evidence" value="ECO:0007669"/>
    <property type="project" value="InterPro"/>
</dbReference>
<evidence type="ECO:0000256" key="4">
    <source>
        <dbReference type="ARBA" id="ARBA00022741"/>
    </source>
</evidence>
<dbReference type="SUPFAM" id="SSF52540">
    <property type="entry name" value="P-loop containing nucleoside triphosphate hydrolases"/>
    <property type="match status" value="1"/>
</dbReference>
<evidence type="ECO:0000259" key="6">
    <source>
        <dbReference type="Pfam" id="PF00485"/>
    </source>
</evidence>
<keyword evidence="3" id="KW-0808">Transferase</keyword>
<gene>
    <name evidence="7" type="primary">udk</name>
    <name evidence="7" type="ORF">GCM10017621_25890</name>
</gene>
<dbReference type="InterPro" id="IPR006083">
    <property type="entry name" value="PRK/URK"/>
</dbReference>
<dbReference type="PANTHER" id="PTHR10285">
    <property type="entry name" value="URIDINE KINASE"/>
    <property type="match status" value="1"/>
</dbReference>
<dbReference type="InterPro" id="IPR000764">
    <property type="entry name" value="Uridine_kinase-like"/>
</dbReference>
<evidence type="ECO:0000313" key="7">
    <source>
        <dbReference type="EMBL" id="GLK53081.1"/>
    </source>
</evidence>
<sequence length="209" mass="23128">MTDPVFLLGIVGGSASGKSRLAEALARHFAPHGAYVIPEDDYYIDATAIPDFDADTFNFDEPAAKDHGLLAAHLGCLKAGETVDAPLYDFKTHRRRAETVQRQPAPVILVEGLHLLASSDIACTLDLAVFVEACEQTRFARRMARDVSERARTPASVTLQFNTIVQPMHERHVEPQRVHADIVIENMGKPDFDALARPVIYAVEAQRRR</sequence>
<keyword evidence="5 7" id="KW-0418">Kinase</keyword>
<evidence type="ECO:0000256" key="2">
    <source>
        <dbReference type="ARBA" id="ARBA00012137"/>
    </source>
</evidence>
<reference evidence="7" key="2">
    <citation type="submission" date="2023-01" db="EMBL/GenBank/DDBJ databases">
        <authorList>
            <person name="Sun Q."/>
            <person name="Evtushenko L."/>
        </authorList>
    </citation>
    <scope>NUCLEOTIDE SEQUENCE</scope>
    <source>
        <strain evidence="7">VKM B-1513</strain>
    </source>
</reference>
<feature type="domain" description="Phosphoribulokinase/uridine kinase" evidence="6">
    <location>
        <begin position="8"/>
        <end position="189"/>
    </location>
</feature>
<dbReference type="EMBL" id="BSFE01000008">
    <property type="protein sequence ID" value="GLK53081.1"/>
    <property type="molecule type" value="Genomic_DNA"/>
</dbReference>
<protein>
    <recommendedName>
        <fullName evidence="2">uridine/cytidine kinase</fullName>
        <ecNumber evidence="2">2.7.1.48</ecNumber>
    </recommendedName>
</protein>
<dbReference type="GO" id="GO:0004849">
    <property type="term" value="F:uridine kinase activity"/>
    <property type="evidence" value="ECO:0007669"/>
    <property type="project" value="UniProtKB-EC"/>
</dbReference>
<evidence type="ECO:0000256" key="5">
    <source>
        <dbReference type="ARBA" id="ARBA00022777"/>
    </source>
</evidence>
<reference evidence="7" key="1">
    <citation type="journal article" date="2014" name="Int. J. Syst. Evol. Microbiol.">
        <title>Complete genome sequence of Corynebacterium casei LMG S-19264T (=DSM 44701T), isolated from a smear-ripened cheese.</title>
        <authorList>
            <consortium name="US DOE Joint Genome Institute (JGI-PGF)"/>
            <person name="Walter F."/>
            <person name="Albersmeier A."/>
            <person name="Kalinowski J."/>
            <person name="Ruckert C."/>
        </authorList>
    </citation>
    <scope>NUCLEOTIDE SEQUENCE</scope>
    <source>
        <strain evidence="7">VKM B-1513</strain>
    </source>
</reference>
<keyword evidence="8" id="KW-1185">Reference proteome</keyword>
<dbReference type="PRINTS" id="PR00988">
    <property type="entry name" value="URIDINKINASE"/>
</dbReference>
<dbReference type="EC" id="2.7.1.48" evidence="2"/>
<dbReference type="CDD" id="cd02023">
    <property type="entry name" value="UMPK"/>
    <property type="match status" value="1"/>
</dbReference>
<evidence type="ECO:0000256" key="1">
    <source>
        <dbReference type="ARBA" id="ARBA00004690"/>
    </source>
</evidence>
<evidence type="ECO:0000256" key="3">
    <source>
        <dbReference type="ARBA" id="ARBA00022679"/>
    </source>
</evidence>
<dbReference type="Pfam" id="PF00485">
    <property type="entry name" value="PRK"/>
    <property type="match status" value="1"/>
</dbReference>
<dbReference type="Proteomes" id="UP001143486">
    <property type="component" value="Unassembled WGS sequence"/>
</dbReference>
<name>A0A9W6MPL5_9PROT</name>
<organism evidence="7 8">
    <name type="scientific">Maricaulis virginensis</name>
    <dbReference type="NCBI Taxonomy" id="144022"/>
    <lineage>
        <taxon>Bacteria</taxon>
        <taxon>Pseudomonadati</taxon>
        <taxon>Pseudomonadota</taxon>
        <taxon>Alphaproteobacteria</taxon>
        <taxon>Maricaulales</taxon>
        <taxon>Maricaulaceae</taxon>
        <taxon>Maricaulis</taxon>
    </lineage>
</organism>